<keyword evidence="2" id="KW-0812">Transmembrane</keyword>
<feature type="region of interest" description="Disordered" evidence="1">
    <location>
        <begin position="236"/>
        <end position="290"/>
    </location>
</feature>
<dbReference type="InterPro" id="IPR047167">
    <property type="entry name" value="NFE2-like"/>
</dbReference>
<feature type="compositionally biased region" description="Basic and acidic residues" evidence="1">
    <location>
        <begin position="272"/>
        <end position="289"/>
    </location>
</feature>
<feature type="transmembrane region" description="Helical" evidence="2">
    <location>
        <begin position="106"/>
        <end position="125"/>
    </location>
</feature>
<evidence type="ECO:0000313" key="4">
    <source>
        <dbReference type="Proteomes" id="UP001266305"/>
    </source>
</evidence>
<accession>A0ABQ9UGF1</accession>
<evidence type="ECO:0000256" key="2">
    <source>
        <dbReference type="SAM" id="Phobius"/>
    </source>
</evidence>
<protein>
    <submittedName>
        <fullName evidence="3">Uncharacterized protein</fullName>
    </submittedName>
</protein>
<name>A0ABQ9UGF1_SAGOE</name>
<gene>
    <name evidence="3" type="ORF">P7K49_025198</name>
</gene>
<feature type="compositionally biased region" description="Gly residues" evidence="1">
    <location>
        <begin position="237"/>
        <end position="256"/>
    </location>
</feature>
<dbReference type="Proteomes" id="UP001266305">
    <property type="component" value="Unassembled WGS sequence"/>
</dbReference>
<reference evidence="3 4" key="1">
    <citation type="submission" date="2023-05" db="EMBL/GenBank/DDBJ databases">
        <title>B98-5 Cell Line De Novo Hybrid Assembly: An Optical Mapping Approach.</title>
        <authorList>
            <person name="Kananen K."/>
            <person name="Auerbach J.A."/>
            <person name="Kautto E."/>
            <person name="Blachly J.S."/>
        </authorList>
    </citation>
    <scope>NUCLEOTIDE SEQUENCE [LARGE SCALE GENOMIC DNA]</scope>
    <source>
        <strain evidence="3">B95-8</strain>
        <tissue evidence="3">Cell line</tissue>
    </source>
</reference>
<organism evidence="3 4">
    <name type="scientific">Saguinus oedipus</name>
    <name type="common">Cotton-top tamarin</name>
    <name type="synonym">Oedipomidas oedipus</name>
    <dbReference type="NCBI Taxonomy" id="9490"/>
    <lineage>
        <taxon>Eukaryota</taxon>
        <taxon>Metazoa</taxon>
        <taxon>Chordata</taxon>
        <taxon>Craniata</taxon>
        <taxon>Vertebrata</taxon>
        <taxon>Euteleostomi</taxon>
        <taxon>Mammalia</taxon>
        <taxon>Eutheria</taxon>
        <taxon>Euarchontoglires</taxon>
        <taxon>Primates</taxon>
        <taxon>Haplorrhini</taxon>
        <taxon>Platyrrhini</taxon>
        <taxon>Cebidae</taxon>
        <taxon>Callitrichinae</taxon>
        <taxon>Saguinus</taxon>
    </lineage>
</organism>
<sequence length="303" mass="32009">MQGACSRRQRPRPGAELGTALCSQVAPPSLYAIPVRAKHCAGWRRNAFVPGPGNPRRPLRVQAHCSASPGSRQVRAARGIRTCHRGGWGAGTRGRRQGRSRHLKRWWSAGGGLLHLTVLLSLGVLRVDLDLYLLLPPPPTLLRDELLLLGRPASSAYALSPLSASGGWGRAGWLHPKGRDLDPAAPPEGQLLREVRALGVPFIPRTRVDAWLVHSVAAGDADEVHGRFDAAAASSAGGAGANLDGGGQAVQGGGGDPRAARSTRGTDGSEVGAERDASEVRRLRRREPPRLPLSVAGSQTLLL</sequence>
<keyword evidence="4" id="KW-1185">Reference proteome</keyword>
<dbReference type="PANTHER" id="PTHR24411">
    <property type="entry name" value="NUCLEAR FACTOR ERYTHROID 2-RELATED FACTOR"/>
    <property type="match status" value="1"/>
</dbReference>
<evidence type="ECO:0000313" key="3">
    <source>
        <dbReference type="EMBL" id="KAK2096164.1"/>
    </source>
</evidence>
<evidence type="ECO:0000256" key="1">
    <source>
        <dbReference type="SAM" id="MobiDB-lite"/>
    </source>
</evidence>
<keyword evidence="2" id="KW-1133">Transmembrane helix</keyword>
<proteinExistence type="predicted"/>
<comment type="caution">
    <text evidence="3">The sequence shown here is derived from an EMBL/GenBank/DDBJ whole genome shotgun (WGS) entry which is preliminary data.</text>
</comment>
<keyword evidence="2" id="KW-0472">Membrane</keyword>
<dbReference type="PANTHER" id="PTHR24411:SF8">
    <property type="entry name" value="NUCLEAR FACTOR ERYTHROID 2-RELATED FACTOR 3"/>
    <property type="match status" value="1"/>
</dbReference>
<dbReference type="EMBL" id="JASSZA010000012">
    <property type="protein sequence ID" value="KAK2096164.1"/>
    <property type="molecule type" value="Genomic_DNA"/>
</dbReference>